<gene>
    <name evidence="1" type="ORF">CPELLU_LOCUS10915</name>
</gene>
<name>A0A9N9EPR3_9GLOM</name>
<reference evidence="1" key="1">
    <citation type="submission" date="2021-06" db="EMBL/GenBank/DDBJ databases">
        <authorList>
            <person name="Kallberg Y."/>
            <person name="Tangrot J."/>
            <person name="Rosling A."/>
        </authorList>
    </citation>
    <scope>NUCLEOTIDE SEQUENCE</scope>
    <source>
        <strain evidence="1">FL966</strain>
    </source>
</reference>
<dbReference type="Proteomes" id="UP000789759">
    <property type="component" value="Unassembled WGS sequence"/>
</dbReference>
<protein>
    <submittedName>
        <fullName evidence="1">20449_t:CDS:1</fullName>
    </submittedName>
</protein>
<keyword evidence="2" id="KW-1185">Reference proteome</keyword>
<comment type="caution">
    <text evidence="1">The sequence shown here is derived from an EMBL/GenBank/DDBJ whole genome shotgun (WGS) entry which is preliminary data.</text>
</comment>
<evidence type="ECO:0000313" key="2">
    <source>
        <dbReference type="Proteomes" id="UP000789759"/>
    </source>
</evidence>
<proteinExistence type="predicted"/>
<accession>A0A9N9EPR3</accession>
<sequence>MNQSDIGDKIVMMMMFKKALGLCVEIKFAHWNHAYLVLLAYRQCTGFV</sequence>
<dbReference type="AlphaFoldDB" id="A0A9N9EPR3"/>
<dbReference type="OrthoDB" id="2404678at2759"/>
<dbReference type="EMBL" id="CAJVQA010009286">
    <property type="protein sequence ID" value="CAG8683242.1"/>
    <property type="molecule type" value="Genomic_DNA"/>
</dbReference>
<evidence type="ECO:0000313" key="1">
    <source>
        <dbReference type="EMBL" id="CAG8683242.1"/>
    </source>
</evidence>
<organism evidence="1 2">
    <name type="scientific">Cetraspora pellucida</name>
    <dbReference type="NCBI Taxonomy" id="1433469"/>
    <lineage>
        <taxon>Eukaryota</taxon>
        <taxon>Fungi</taxon>
        <taxon>Fungi incertae sedis</taxon>
        <taxon>Mucoromycota</taxon>
        <taxon>Glomeromycotina</taxon>
        <taxon>Glomeromycetes</taxon>
        <taxon>Diversisporales</taxon>
        <taxon>Gigasporaceae</taxon>
        <taxon>Cetraspora</taxon>
    </lineage>
</organism>